<feature type="compositionally biased region" description="Low complexity" evidence="1">
    <location>
        <begin position="34"/>
        <end position="45"/>
    </location>
</feature>
<evidence type="ECO:0000313" key="3">
    <source>
        <dbReference type="Proteomes" id="UP000229366"/>
    </source>
</evidence>
<comment type="caution">
    <text evidence="2">The sequence shown here is derived from an EMBL/GenBank/DDBJ whole genome shotgun (WGS) entry which is preliminary data.</text>
</comment>
<dbReference type="AlphaFoldDB" id="A0A2M8VPT2"/>
<feature type="region of interest" description="Disordered" evidence="1">
    <location>
        <begin position="34"/>
        <end position="96"/>
    </location>
</feature>
<dbReference type="EMBL" id="PGTX01000003">
    <property type="protein sequence ID" value="PJI79187.1"/>
    <property type="molecule type" value="Genomic_DNA"/>
</dbReference>
<organism evidence="2 3">
    <name type="scientific">Polynucleobacter brandtiae</name>
    <dbReference type="NCBI Taxonomy" id="1938816"/>
    <lineage>
        <taxon>Bacteria</taxon>
        <taxon>Pseudomonadati</taxon>
        <taxon>Pseudomonadota</taxon>
        <taxon>Betaproteobacteria</taxon>
        <taxon>Burkholderiales</taxon>
        <taxon>Burkholderiaceae</taxon>
        <taxon>Polynucleobacter</taxon>
    </lineage>
</organism>
<sequence length="134" mass="14123">MHALPHLITSSMSHALVLAGFLLAFGTIGLHSAQAQSNSQALSPSELQRINSQPLAPPASASQSTTAPEGRKPSFQHKEAGGTEITEYKDTNAPTQVDVKTRFTTYEMAPPATVMPGPAKESDLISVPSIAIPF</sequence>
<dbReference type="OrthoDB" id="8926134at2"/>
<evidence type="ECO:0000313" key="2">
    <source>
        <dbReference type="EMBL" id="PJI79187.1"/>
    </source>
</evidence>
<proteinExistence type="predicted"/>
<gene>
    <name evidence="2" type="ORF">B0G85_1291</name>
</gene>
<accession>A0A2M8VPT2</accession>
<evidence type="ECO:0000256" key="1">
    <source>
        <dbReference type="SAM" id="MobiDB-lite"/>
    </source>
</evidence>
<name>A0A2M8VPT2_9BURK</name>
<dbReference type="Proteomes" id="UP000229366">
    <property type="component" value="Unassembled WGS sequence"/>
</dbReference>
<reference evidence="2 3" key="1">
    <citation type="submission" date="2017-11" db="EMBL/GenBank/DDBJ databases">
        <title>Genomic Encyclopedia of Type Strains, Phase III (KMG-III): the genomes of soil and plant-associated and newly described type strains.</title>
        <authorList>
            <person name="Whitman W."/>
        </authorList>
    </citation>
    <scope>NUCLEOTIDE SEQUENCE [LARGE SCALE GENOMIC DNA]</scope>
    <source>
        <strain evidence="2 3">UB-Domo-W1</strain>
    </source>
</reference>
<protein>
    <submittedName>
        <fullName evidence="2">Uncharacterized protein</fullName>
    </submittedName>
</protein>
<feature type="compositionally biased region" description="Basic and acidic residues" evidence="1">
    <location>
        <begin position="69"/>
        <end position="90"/>
    </location>
</feature>
<feature type="compositionally biased region" description="Low complexity" evidence="1">
    <location>
        <begin position="52"/>
        <end position="68"/>
    </location>
</feature>
<keyword evidence="3" id="KW-1185">Reference proteome</keyword>